<evidence type="ECO:0000256" key="5">
    <source>
        <dbReference type="RuleBase" id="RU367072"/>
    </source>
</evidence>
<keyword evidence="4 5" id="KW-0539">Nucleus</keyword>
<organism evidence="8 9">
    <name type="scientific">Hydnomerulius pinastri MD-312</name>
    <dbReference type="NCBI Taxonomy" id="994086"/>
    <lineage>
        <taxon>Eukaryota</taxon>
        <taxon>Fungi</taxon>
        <taxon>Dikarya</taxon>
        <taxon>Basidiomycota</taxon>
        <taxon>Agaricomycotina</taxon>
        <taxon>Agaricomycetes</taxon>
        <taxon>Agaricomycetidae</taxon>
        <taxon>Boletales</taxon>
        <taxon>Boletales incertae sedis</taxon>
        <taxon>Leucogyrophana</taxon>
    </lineage>
</organism>
<dbReference type="SUPFAM" id="SSF48371">
    <property type="entry name" value="ARM repeat"/>
    <property type="match status" value="1"/>
</dbReference>
<gene>
    <name evidence="8" type="ORF">HYDPIDRAFT_115099</name>
</gene>
<keyword evidence="3" id="KW-0677">Repeat</keyword>
<dbReference type="InterPro" id="IPR011989">
    <property type="entry name" value="ARM-like"/>
</dbReference>
<evidence type="ECO:0000256" key="1">
    <source>
        <dbReference type="ARBA" id="ARBA00004123"/>
    </source>
</evidence>
<accession>A0A0C9WCW2</accession>
<evidence type="ECO:0000256" key="3">
    <source>
        <dbReference type="ARBA" id="ARBA00022737"/>
    </source>
</evidence>
<evidence type="ECO:0000256" key="4">
    <source>
        <dbReference type="ARBA" id="ARBA00023242"/>
    </source>
</evidence>
<evidence type="ECO:0000259" key="6">
    <source>
        <dbReference type="Pfam" id="PF12460"/>
    </source>
</evidence>
<dbReference type="InterPro" id="IPR029240">
    <property type="entry name" value="MMS19_N"/>
</dbReference>
<dbReference type="InterPro" id="IPR016024">
    <property type="entry name" value="ARM-type_fold"/>
</dbReference>
<reference evidence="8 9" key="1">
    <citation type="submission" date="2014-04" db="EMBL/GenBank/DDBJ databases">
        <title>Evolutionary Origins and Diversification of the Mycorrhizal Mutualists.</title>
        <authorList>
            <consortium name="DOE Joint Genome Institute"/>
            <consortium name="Mycorrhizal Genomics Consortium"/>
            <person name="Kohler A."/>
            <person name="Kuo A."/>
            <person name="Nagy L.G."/>
            <person name="Floudas D."/>
            <person name="Copeland A."/>
            <person name="Barry K.W."/>
            <person name="Cichocki N."/>
            <person name="Veneault-Fourrey C."/>
            <person name="LaButti K."/>
            <person name="Lindquist E.A."/>
            <person name="Lipzen A."/>
            <person name="Lundell T."/>
            <person name="Morin E."/>
            <person name="Murat C."/>
            <person name="Riley R."/>
            <person name="Ohm R."/>
            <person name="Sun H."/>
            <person name="Tunlid A."/>
            <person name="Henrissat B."/>
            <person name="Grigoriev I.V."/>
            <person name="Hibbett D.S."/>
            <person name="Martin F."/>
        </authorList>
    </citation>
    <scope>NUCLEOTIDE SEQUENCE [LARGE SCALE GENOMIC DNA]</scope>
    <source>
        <strain evidence="8 9">MD-312</strain>
    </source>
</reference>
<dbReference type="Pfam" id="PF12460">
    <property type="entry name" value="MMS19_C"/>
    <property type="match status" value="1"/>
</dbReference>
<dbReference type="Pfam" id="PF14500">
    <property type="entry name" value="MMS19_N"/>
    <property type="match status" value="1"/>
</dbReference>
<keyword evidence="5" id="KW-0234">DNA repair</keyword>
<comment type="subcellular location">
    <subcellularLocation>
        <location evidence="1 5">Nucleus</location>
    </subcellularLocation>
</comment>
<keyword evidence="9" id="KW-1185">Reference proteome</keyword>
<dbReference type="InterPro" id="IPR039920">
    <property type="entry name" value="MMS19"/>
</dbReference>
<evidence type="ECO:0000256" key="2">
    <source>
        <dbReference type="ARBA" id="ARBA00009340"/>
    </source>
</evidence>
<dbReference type="PANTHER" id="PTHR12891:SF0">
    <property type="entry name" value="MMS19 NUCLEOTIDE EXCISION REPAIR PROTEIN HOMOLOG"/>
    <property type="match status" value="1"/>
</dbReference>
<name>A0A0C9WCW2_9AGAM</name>
<dbReference type="GO" id="GO:0006281">
    <property type="term" value="P:DNA repair"/>
    <property type="evidence" value="ECO:0007669"/>
    <property type="project" value="UniProtKB-UniRule"/>
</dbReference>
<dbReference type="GO" id="GO:0051604">
    <property type="term" value="P:protein maturation"/>
    <property type="evidence" value="ECO:0007669"/>
    <property type="project" value="UniProtKB-UniRule"/>
</dbReference>
<dbReference type="InterPro" id="IPR024687">
    <property type="entry name" value="MMS19_C"/>
</dbReference>
<feature type="domain" description="MMS19 N-terminal" evidence="7">
    <location>
        <begin position="38"/>
        <end position="298"/>
    </location>
</feature>
<dbReference type="Proteomes" id="UP000053820">
    <property type="component" value="Unassembled WGS sequence"/>
</dbReference>
<sequence>MESVERSVRSWMASEKDTEVTQVVAGISSGEVTLLNVVKALGEYLTSEEDSLRTKGVQFLSLVLERSPRDKLNRQAVRVLVTFYCSKLEDTETITPALKGLSHLVEFPSLSPTDVTEILSAIFAHVKMKALVQSTRFFVFNLVNSLISSHRSELKNMGDQFVTGYAGLASGEKDPRNLLVAFKIARVILAELDVSKHVEDYFDITFCYFPITFRPPPNDPYGISADDLKDCLRLCLSATSAFGPLGVPVFLEKLTAGSPTTKRDTLQAMSNCFPVYGSAVAHEFGRKIWSALKLEIFQPTDPLTERAALDTLKDFIRILHPSSSPTDSTGSAIDLLVRSIRNDCLEAIGEPEKAQAKAGMKVLCTFVGTSPALSSFVVSEAADKLVRLFHDPGEVSNRAAVIMLLTDLLNALASSPLSAAPETPESSPLIASKDALIGVLIVGLKAPATRLPSIHGLSALIRIPSVVNDDELGYIVLEAGEFVGKEPDEVEDVTTDVLALLSSIAILAPHHLATQTLPPLFTTLPDRAPPRDAQSERAAYWRALSALSTLCVPPTLFETLVIRLTAKLDILCTPSTPTSSSSTGAADNEDAECTAAYAHAILTTLANTLSTKVSKPKPDPDVQKYAKGLLPHLLRLFLEAAVTSEARVLADPRLLQVGARIVRLVVETLPSESQTQFIGAIVAAFLDGDVKAATNGEFTSKQDKFGPMHPAASARQRDTMILYAAAHIPVRKGVQIFTKERAASNATGSATLSDFLKNLVRWCDVSTCSALQREAASQLFAILVNKYAVEISEFLDYALSEYWKTTLNPSPEERRNAINTWVWITRALIVQSHLKARSFIDRLFTLLDDEAVNGDAARALGALAKEDQILTKRNGAVLKILHTQKYFDAVLPKILEGAKKLDGSRRETAYLVALTSLINAVPKSIYLTQMPTLMPLLLRGLDLADPTIRSHIIDTLSNNIDAASGDKGVLTTYASTVVIAMLKNCMVADMPDPRVRVAALKYLALLPDAIRYDILHPYKPRVLKDLAKVLDDPRRAVRKEAVNARTNWYKYSG</sequence>
<evidence type="ECO:0000259" key="7">
    <source>
        <dbReference type="Pfam" id="PF14500"/>
    </source>
</evidence>
<dbReference type="AlphaFoldDB" id="A0A0C9WCW2"/>
<keyword evidence="5" id="KW-0227">DNA damage</keyword>
<dbReference type="OrthoDB" id="342900at2759"/>
<evidence type="ECO:0000313" key="9">
    <source>
        <dbReference type="Proteomes" id="UP000053820"/>
    </source>
</evidence>
<dbReference type="GO" id="GO:0016226">
    <property type="term" value="P:iron-sulfur cluster assembly"/>
    <property type="evidence" value="ECO:0007669"/>
    <property type="project" value="UniProtKB-UniRule"/>
</dbReference>
<protein>
    <recommendedName>
        <fullName evidence="5">MMS19 nucleotide excision repair protein</fullName>
    </recommendedName>
</protein>
<dbReference type="Gene3D" id="1.25.10.10">
    <property type="entry name" value="Leucine-rich Repeat Variant"/>
    <property type="match status" value="2"/>
</dbReference>
<comment type="similarity">
    <text evidence="2 5">Belongs to the MET18/MMS19 family.</text>
</comment>
<feature type="domain" description="MMS19 C-terminal" evidence="6">
    <location>
        <begin position="544"/>
        <end position="1007"/>
    </location>
</feature>
<evidence type="ECO:0000313" key="8">
    <source>
        <dbReference type="EMBL" id="KIJ61962.1"/>
    </source>
</evidence>
<dbReference type="GO" id="GO:0005634">
    <property type="term" value="C:nucleus"/>
    <property type="evidence" value="ECO:0007669"/>
    <property type="project" value="UniProtKB-SubCell"/>
</dbReference>
<dbReference type="PANTHER" id="PTHR12891">
    <property type="entry name" value="DNA REPAIR/TRANSCRIPTION PROTEIN MET18/MMS19"/>
    <property type="match status" value="1"/>
</dbReference>
<proteinExistence type="inferred from homology"/>
<comment type="function">
    <text evidence="5">Key component of the cytosolic iron-sulfur protein assembly (CIA) complex, a multiprotein complex that mediates the incorporation of iron-sulfur cluster into apoproteins specifically involved in DNA metabolism and genomic integrity. In the CIA complex, MMS19 acts as an adapter between early-acting CIA components and a subset of cellular target iron-sulfur proteins.</text>
</comment>
<dbReference type="EMBL" id="KN839858">
    <property type="protein sequence ID" value="KIJ61962.1"/>
    <property type="molecule type" value="Genomic_DNA"/>
</dbReference>
<dbReference type="GO" id="GO:0097361">
    <property type="term" value="C:cytosolic [4Fe-4S] assembly targeting complex"/>
    <property type="evidence" value="ECO:0007669"/>
    <property type="project" value="UniProtKB-UniRule"/>
</dbReference>
<dbReference type="HOGENOM" id="CLU_005943_1_0_1"/>